<dbReference type="EMBL" id="CACSII010000012">
    <property type="protein sequence ID" value="CAA0103236.1"/>
    <property type="molecule type" value="Genomic_DNA"/>
</dbReference>
<reference evidence="2 3" key="1">
    <citation type="submission" date="2019-11" db="EMBL/GenBank/DDBJ databases">
        <authorList>
            <person name="Holert J."/>
        </authorList>
    </citation>
    <scope>NUCLEOTIDE SEQUENCE [LARGE SCALE GENOMIC DNA]</scope>
    <source>
        <strain evidence="2">BC5_2</strain>
    </source>
</reference>
<dbReference type="GO" id="GO:0005737">
    <property type="term" value="C:cytoplasm"/>
    <property type="evidence" value="ECO:0007669"/>
    <property type="project" value="TreeGrafter"/>
</dbReference>
<dbReference type="InterPro" id="IPR016181">
    <property type="entry name" value="Acyl_CoA_acyltransferase"/>
</dbReference>
<dbReference type="Gene3D" id="3.40.630.30">
    <property type="match status" value="1"/>
</dbReference>
<dbReference type="PANTHER" id="PTHR43441">
    <property type="entry name" value="RIBOSOMAL-PROTEIN-SERINE ACETYLTRANSFERASE"/>
    <property type="match status" value="1"/>
</dbReference>
<organism evidence="2 3">
    <name type="scientific">BD1-7 clade bacterium</name>
    <dbReference type="NCBI Taxonomy" id="2029982"/>
    <lineage>
        <taxon>Bacteria</taxon>
        <taxon>Pseudomonadati</taxon>
        <taxon>Pseudomonadota</taxon>
        <taxon>Gammaproteobacteria</taxon>
        <taxon>Cellvibrionales</taxon>
        <taxon>Spongiibacteraceae</taxon>
        <taxon>BD1-7 clade</taxon>
    </lineage>
</organism>
<evidence type="ECO:0000259" key="1">
    <source>
        <dbReference type="PROSITE" id="PS51186"/>
    </source>
</evidence>
<dbReference type="InterPro" id="IPR051908">
    <property type="entry name" value="Ribosomal_N-acetyltransferase"/>
</dbReference>
<protein>
    <submittedName>
        <fullName evidence="2">Ribosomal N-acetyltransferase YdaF</fullName>
        <ecNumber evidence="2">2.3.1.-</ecNumber>
    </submittedName>
</protein>
<dbReference type="Pfam" id="PF13302">
    <property type="entry name" value="Acetyltransf_3"/>
    <property type="match status" value="1"/>
</dbReference>
<gene>
    <name evidence="2" type="primary">ydaF</name>
    <name evidence="2" type="ORF">DPBNPPHM_00919</name>
</gene>
<keyword evidence="2" id="KW-0012">Acyltransferase</keyword>
<dbReference type="PANTHER" id="PTHR43441:SF2">
    <property type="entry name" value="FAMILY ACETYLTRANSFERASE, PUTATIVE (AFU_ORTHOLOGUE AFUA_7G00850)-RELATED"/>
    <property type="match status" value="1"/>
</dbReference>
<dbReference type="PROSITE" id="PS51186">
    <property type="entry name" value="GNAT"/>
    <property type="match status" value="1"/>
</dbReference>
<keyword evidence="2" id="KW-0808">Transferase</keyword>
<sequence length="175" mass="20081">MLKGNNIHIRAIREADLDELARHLNDIEGRGEFLPTIMVSNAELHRQYNEDGFISEASSRFLITDHSGHILGSVWAFKSVPYFDAMEVGYHIFEPQNCGKGFASEALRLFTDFLFESQQINRVEVRVSTENTASENVAKKIGFVYEGTNREAAFSKGKLFDMHMYSIIRRDWQQV</sequence>
<feature type="domain" description="N-acetyltransferase" evidence="1">
    <location>
        <begin position="7"/>
        <end position="161"/>
    </location>
</feature>
<dbReference type="AlphaFoldDB" id="A0A5S9PHT3"/>
<dbReference type="OrthoDB" id="7852312at2"/>
<evidence type="ECO:0000313" key="3">
    <source>
        <dbReference type="Proteomes" id="UP000434580"/>
    </source>
</evidence>
<dbReference type="GO" id="GO:0008999">
    <property type="term" value="F:protein-N-terminal-alanine acetyltransferase activity"/>
    <property type="evidence" value="ECO:0007669"/>
    <property type="project" value="TreeGrafter"/>
</dbReference>
<evidence type="ECO:0000313" key="2">
    <source>
        <dbReference type="EMBL" id="CAA0103236.1"/>
    </source>
</evidence>
<dbReference type="EC" id="2.3.1.-" evidence="2"/>
<accession>A0A5S9PHT3</accession>
<name>A0A5S9PHT3_9GAMM</name>
<proteinExistence type="predicted"/>
<dbReference type="GO" id="GO:1990189">
    <property type="term" value="F:protein N-terminal-serine acetyltransferase activity"/>
    <property type="evidence" value="ECO:0007669"/>
    <property type="project" value="TreeGrafter"/>
</dbReference>
<dbReference type="InterPro" id="IPR000182">
    <property type="entry name" value="GNAT_dom"/>
</dbReference>
<dbReference type="SUPFAM" id="SSF55729">
    <property type="entry name" value="Acyl-CoA N-acyltransferases (Nat)"/>
    <property type="match status" value="1"/>
</dbReference>
<dbReference type="Proteomes" id="UP000434580">
    <property type="component" value="Unassembled WGS sequence"/>
</dbReference>